<protein>
    <recommendedName>
        <fullName evidence="1">F-box domain-containing protein</fullName>
    </recommendedName>
</protein>
<dbReference type="InterPro" id="IPR036047">
    <property type="entry name" value="F-box-like_dom_sf"/>
</dbReference>
<dbReference type="SUPFAM" id="SSF81383">
    <property type="entry name" value="F-box domain"/>
    <property type="match status" value="1"/>
</dbReference>
<comment type="caution">
    <text evidence="2">The sequence shown here is derived from an EMBL/GenBank/DDBJ whole genome shotgun (WGS) entry which is preliminary data.</text>
</comment>
<accession>A0A367K0T3</accession>
<feature type="non-terminal residue" evidence="2">
    <location>
        <position position="71"/>
    </location>
</feature>
<organism evidence="2 3">
    <name type="scientific">Rhizopus stolonifer</name>
    <name type="common">Rhizopus nigricans</name>
    <dbReference type="NCBI Taxonomy" id="4846"/>
    <lineage>
        <taxon>Eukaryota</taxon>
        <taxon>Fungi</taxon>
        <taxon>Fungi incertae sedis</taxon>
        <taxon>Mucoromycota</taxon>
        <taxon>Mucoromycotina</taxon>
        <taxon>Mucoromycetes</taxon>
        <taxon>Mucorales</taxon>
        <taxon>Mucorineae</taxon>
        <taxon>Rhizopodaceae</taxon>
        <taxon>Rhizopus</taxon>
    </lineage>
</organism>
<evidence type="ECO:0000313" key="2">
    <source>
        <dbReference type="EMBL" id="RCH95796.1"/>
    </source>
</evidence>
<reference evidence="2 3" key="1">
    <citation type="journal article" date="2018" name="G3 (Bethesda)">
        <title>Phylogenetic and Phylogenomic Definition of Rhizopus Species.</title>
        <authorList>
            <person name="Gryganskyi A.P."/>
            <person name="Golan J."/>
            <person name="Dolatabadi S."/>
            <person name="Mondo S."/>
            <person name="Robb S."/>
            <person name="Idnurm A."/>
            <person name="Muszewska A."/>
            <person name="Steczkiewicz K."/>
            <person name="Masonjones S."/>
            <person name="Liao H.L."/>
            <person name="Gajdeczka M.T."/>
            <person name="Anike F."/>
            <person name="Vuek A."/>
            <person name="Anishchenko I.M."/>
            <person name="Voigt K."/>
            <person name="de Hoog G.S."/>
            <person name="Smith M.E."/>
            <person name="Heitman J."/>
            <person name="Vilgalys R."/>
            <person name="Stajich J.E."/>
        </authorList>
    </citation>
    <scope>NUCLEOTIDE SEQUENCE [LARGE SCALE GENOMIC DNA]</scope>
    <source>
        <strain evidence="2 3">LSU 92-RS-03</strain>
    </source>
</reference>
<dbReference type="PROSITE" id="PS50181">
    <property type="entry name" value="FBOX"/>
    <property type="match status" value="1"/>
</dbReference>
<keyword evidence="3" id="KW-1185">Reference proteome</keyword>
<dbReference type="Pfam" id="PF12937">
    <property type="entry name" value="F-box-like"/>
    <property type="match status" value="1"/>
</dbReference>
<dbReference type="Proteomes" id="UP000253551">
    <property type="component" value="Unassembled WGS sequence"/>
</dbReference>
<dbReference type="InterPro" id="IPR001810">
    <property type="entry name" value="F-box_dom"/>
</dbReference>
<feature type="domain" description="F-box" evidence="1">
    <location>
        <begin position="1"/>
        <end position="48"/>
    </location>
</feature>
<dbReference type="Gene3D" id="1.20.1280.50">
    <property type="match status" value="1"/>
</dbReference>
<dbReference type="SMART" id="SM00256">
    <property type="entry name" value="FBOX"/>
    <property type="match status" value="1"/>
</dbReference>
<dbReference type="OrthoDB" id="2282896at2759"/>
<evidence type="ECO:0000259" key="1">
    <source>
        <dbReference type="PROSITE" id="PS50181"/>
    </source>
</evidence>
<dbReference type="EMBL" id="PJQM01002385">
    <property type="protein sequence ID" value="RCH95796.1"/>
    <property type="molecule type" value="Genomic_DNA"/>
</dbReference>
<dbReference type="AlphaFoldDB" id="A0A367K0T3"/>
<name>A0A367K0T3_RHIST</name>
<evidence type="ECO:0000313" key="3">
    <source>
        <dbReference type="Proteomes" id="UP000253551"/>
    </source>
</evidence>
<dbReference type="CDD" id="cd09917">
    <property type="entry name" value="F-box_SF"/>
    <property type="match status" value="1"/>
</dbReference>
<proteinExistence type="predicted"/>
<gene>
    <name evidence="2" type="ORF">CU098_000832</name>
</gene>
<sequence length="71" mass="8355">MAAWSSLPVEILENILKHLTEKDVFQCQLTCREWEKTSLKVAYTYVHLFNSHKLNCFIRTIKESPKLPGIY</sequence>